<dbReference type="PANTHER" id="PTHR35043:SF7">
    <property type="entry name" value="TRANSCRIPTION FACTOR DOMAIN-CONTAINING PROTEIN"/>
    <property type="match status" value="1"/>
</dbReference>
<name>A0ABR1U3F3_9PEZI</name>
<sequence length="133" mass="14796">MTKRQAGTGGCWAGPKHYSLRLLPALYGGIHLSAWDSMFGTDAETILWRCSAIVIMTGCPLFCALAFTLGKLLEVRKRDGMLDTGTLVFCMWCLLLSYVAARVYIVAEAFISLYAVPIGVYWTPDWVEMLPHL</sequence>
<accession>A0ABR1U3F3</accession>
<evidence type="ECO:0000313" key="2">
    <source>
        <dbReference type="EMBL" id="KAK8053348.1"/>
    </source>
</evidence>
<feature type="transmembrane region" description="Helical" evidence="1">
    <location>
        <begin position="46"/>
        <end position="69"/>
    </location>
</feature>
<dbReference type="Proteomes" id="UP001446871">
    <property type="component" value="Unassembled WGS sequence"/>
</dbReference>
<protein>
    <submittedName>
        <fullName evidence="2">Uncharacterized protein</fullName>
    </submittedName>
</protein>
<dbReference type="PANTHER" id="PTHR35043">
    <property type="entry name" value="TRANSCRIPTION FACTOR DOMAIN-CONTAINING PROTEIN"/>
    <property type="match status" value="1"/>
</dbReference>
<proteinExistence type="predicted"/>
<keyword evidence="3" id="KW-1185">Reference proteome</keyword>
<keyword evidence="1" id="KW-0472">Membrane</keyword>
<evidence type="ECO:0000313" key="3">
    <source>
        <dbReference type="Proteomes" id="UP001446871"/>
    </source>
</evidence>
<reference evidence="2 3" key="1">
    <citation type="submission" date="2023-01" db="EMBL/GenBank/DDBJ databases">
        <title>Analysis of 21 Apiospora genomes using comparative genomics revels a genus with tremendous synthesis potential of carbohydrate active enzymes and secondary metabolites.</title>
        <authorList>
            <person name="Sorensen T."/>
        </authorList>
    </citation>
    <scope>NUCLEOTIDE SEQUENCE [LARGE SCALE GENOMIC DNA]</scope>
    <source>
        <strain evidence="2 3">CBS 83171</strain>
    </source>
</reference>
<dbReference type="EMBL" id="JAQQWM010000008">
    <property type="protein sequence ID" value="KAK8053348.1"/>
    <property type="molecule type" value="Genomic_DNA"/>
</dbReference>
<evidence type="ECO:0000256" key="1">
    <source>
        <dbReference type="SAM" id="Phobius"/>
    </source>
</evidence>
<feature type="transmembrane region" description="Helical" evidence="1">
    <location>
        <begin position="81"/>
        <end position="99"/>
    </location>
</feature>
<organism evidence="2 3">
    <name type="scientific">Apiospora saccharicola</name>
    <dbReference type="NCBI Taxonomy" id="335842"/>
    <lineage>
        <taxon>Eukaryota</taxon>
        <taxon>Fungi</taxon>
        <taxon>Dikarya</taxon>
        <taxon>Ascomycota</taxon>
        <taxon>Pezizomycotina</taxon>
        <taxon>Sordariomycetes</taxon>
        <taxon>Xylariomycetidae</taxon>
        <taxon>Amphisphaeriales</taxon>
        <taxon>Apiosporaceae</taxon>
        <taxon>Apiospora</taxon>
    </lineage>
</organism>
<keyword evidence="1" id="KW-0812">Transmembrane</keyword>
<gene>
    <name evidence="2" type="ORF">PG996_012649</name>
</gene>
<keyword evidence="1" id="KW-1133">Transmembrane helix</keyword>
<comment type="caution">
    <text evidence="2">The sequence shown here is derived from an EMBL/GenBank/DDBJ whole genome shotgun (WGS) entry which is preliminary data.</text>
</comment>